<gene>
    <name evidence="3" type="ORF">JOF53_000420</name>
</gene>
<dbReference type="PANTHER" id="PTHR43625:SF40">
    <property type="entry name" value="ALDO-KETO REDUCTASE YAKC [NADP(+)]"/>
    <property type="match status" value="1"/>
</dbReference>
<comment type="caution">
    <text evidence="3">The sequence shown here is derived from an EMBL/GenBank/DDBJ whole genome shotgun (WGS) entry which is preliminary data.</text>
</comment>
<dbReference type="EMBL" id="JAGIOO010000001">
    <property type="protein sequence ID" value="MBP2471548.1"/>
    <property type="molecule type" value="Genomic_DNA"/>
</dbReference>
<dbReference type="InterPro" id="IPR050791">
    <property type="entry name" value="Aldo-Keto_reductase"/>
</dbReference>
<dbReference type="PANTHER" id="PTHR43625">
    <property type="entry name" value="AFLATOXIN B1 ALDEHYDE REDUCTASE"/>
    <property type="match status" value="1"/>
</dbReference>
<keyword evidence="4" id="KW-1185">Reference proteome</keyword>
<dbReference type="InterPro" id="IPR023210">
    <property type="entry name" value="NADP_OxRdtase_dom"/>
</dbReference>
<dbReference type="Proteomes" id="UP001519363">
    <property type="component" value="Unassembled WGS sequence"/>
</dbReference>
<keyword evidence="1" id="KW-0560">Oxidoreductase</keyword>
<dbReference type="InterPro" id="IPR036812">
    <property type="entry name" value="NAD(P)_OxRdtase_dom_sf"/>
</dbReference>
<dbReference type="SUPFAM" id="SSF51430">
    <property type="entry name" value="NAD(P)-linked oxidoreductase"/>
    <property type="match status" value="1"/>
</dbReference>
<dbReference type="Gene3D" id="3.20.20.100">
    <property type="entry name" value="NADP-dependent oxidoreductase domain"/>
    <property type="match status" value="1"/>
</dbReference>
<feature type="domain" description="NADP-dependent oxidoreductase" evidence="2">
    <location>
        <begin position="16"/>
        <end position="308"/>
    </location>
</feature>
<organism evidence="3 4">
    <name type="scientific">Crossiella equi</name>
    <dbReference type="NCBI Taxonomy" id="130796"/>
    <lineage>
        <taxon>Bacteria</taxon>
        <taxon>Bacillati</taxon>
        <taxon>Actinomycetota</taxon>
        <taxon>Actinomycetes</taxon>
        <taxon>Pseudonocardiales</taxon>
        <taxon>Pseudonocardiaceae</taxon>
        <taxon>Crossiella</taxon>
    </lineage>
</organism>
<accession>A0ABS5A4P5</accession>
<evidence type="ECO:0000313" key="4">
    <source>
        <dbReference type="Proteomes" id="UP001519363"/>
    </source>
</evidence>
<dbReference type="Pfam" id="PF00248">
    <property type="entry name" value="Aldo_ket_red"/>
    <property type="match status" value="1"/>
</dbReference>
<name>A0ABS5A4P5_9PSEU</name>
<protein>
    <submittedName>
        <fullName evidence="3">Aryl-alcohol dehydrogenase-like predicted oxidoreductase</fullName>
    </submittedName>
</protein>
<evidence type="ECO:0000259" key="2">
    <source>
        <dbReference type="Pfam" id="PF00248"/>
    </source>
</evidence>
<evidence type="ECO:0000313" key="3">
    <source>
        <dbReference type="EMBL" id="MBP2471548.1"/>
    </source>
</evidence>
<reference evidence="3 4" key="1">
    <citation type="submission" date="2021-03" db="EMBL/GenBank/DDBJ databases">
        <title>Sequencing the genomes of 1000 actinobacteria strains.</title>
        <authorList>
            <person name="Klenk H.-P."/>
        </authorList>
    </citation>
    <scope>NUCLEOTIDE SEQUENCE [LARGE SCALE GENOMIC DNA]</scope>
    <source>
        <strain evidence="3 4">DSM 44580</strain>
    </source>
</reference>
<sequence>MDTRSLGSTGPAVGALGLGCMGMSDLYGPADRAEGIRTIHAALDAGVTFLDTGDFYGMGHNELLIQEALRGRADRERAVLSVKFGALRDATGGWNGLDGRPAAVKNFAAYSLQRLGVDHLDVYRPARVDPDVPIEDTVGAIAELVEAGQVRHIGLSEVSAGTIRRAAAVHPIADVQIEYSLLSRGIEAEILPTCRELGIAITAYGVLGRGMLSGHWTAARALTADDFRAHSPRFAPENIEHNLGLVEVLRELGAARGATAGQVALAWVAAQGPDVLPLAGARTPAQLAESVGALSVRLTADELAHLDKTFHADAAAGPRAAEALLAHLDSEH</sequence>
<evidence type="ECO:0000256" key="1">
    <source>
        <dbReference type="ARBA" id="ARBA00023002"/>
    </source>
</evidence>
<proteinExistence type="predicted"/>
<dbReference type="PROSITE" id="PS51257">
    <property type="entry name" value="PROKAR_LIPOPROTEIN"/>
    <property type="match status" value="1"/>
</dbReference>
<dbReference type="RefSeq" id="WP_086782729.1">
    <property type="nucleotide sequence ID" value="NZ_JAGIOO010000001.1"/>
</dbReference>